<accession>A0A6J6HYA5</accession>
<dbReference type="GO" id="GO:0004222">
    <property type="term" value="F:metalloendopeptidase activity"/>
    <property type="evidence" value="ECO:0007669"/>
    <property type="project" value="TreeGrafter"/>
</dbReference>
<evidence type="ECO:0000313" key="2">
    <source>
        <dbReference type="EMBL" id="CAB4539287.1"/>
    </source>
</evidence>
<reference evidence="3" key="1">
    <citation type="submission" date="2020-05" db="EMBL/GenBank/DDBJ databases">
        <authorList>
            <person name="Chiriac C."/>
            <person name="Salcher M."/>
            <person name="Ghai R."/>
            <person name="Kavagutti S V."/>
        </authorList>
    </citation>
    <scope>NUCLEOTIDE SEQUENCE</scope>
</reference>
<dbReference type="CDD" id="cd12797">
    <property type="entry name" value="M23_peptidase"/>
    <property type="match status" value="1"/>
</dbReference>
<dbReference type="PANTHER" id="PTHR21666:SF270">
    <property type="entry name" value="MUREIN HYDROLASE ACTIVATOR ENVC"/>
    <property type="match status" value="1"/>
</dbReference>
<organism evidence="3">
    <name type="scientific">freshwater metagenome</name>
    <dbReference type="NCBI Taxonomy" id="449393"/>
    <lineage>
        <taxon>unclassified sequences</taxon>
        <taxon>metagenomes</taxon>
        <taxon>ecological metagenomes</taxon>
    </lineage>
</organism>
<feature type="domain" description="M23ase beta-sheet core" evidence="1">
    <location>
        <begin position="119"/>
        <end position="214"/>
    </location>
</feature>
<dbReference type="InterPro" id="IPR011055">
    <property type="entry name" value="Dup_hybrid_motif"/>
</dbReference>
<evidence type="ECO:0000259" key="1">
    <source>
        <dbReference type="Pfam" id="PF01551"/>
    </source>
</evidence>
<dbReference type="PANTHER" id="PTHR21666">
    <property type="entry name" value="PEPTIDASE-RELATED"/>
    <property type="match status" value="1"/>
</dbReference>
<proteinExistence type="predicted"/>
<name>A0A6J6HYA5_9ZZZZ</name>
<sequence>MHPYLARCFVTGVMGVTLAVVGTALTPDAAIPVVSASPSVTTVSNSPTVTATATVAITRVGAQPALRAATARSVASQRASRSKARLRAARTASTWVWPVSSVSLGEPFGASGGTWSSGQHTGQDFDGDTGDAVRAVTSGVVIFAESFGRRGIVVQLRHKGGIETWYCHLSKVDVAVGDTVTTGQRVGRVGTTGNVTGSHLHFELHTSPKVAVNPMPWFKRNGLGN</sequence>
<dbReference type="AlphaFoldDB" id="A0A6J6HYA5"/>
<evidence type="ECO:0000313" key="3">
    <source>
        <dbReference type="EMBL" id="CAB4613468.1"/>
    </source>
</evidence>
<dbReference type="Pfam" id="PF01551">
    <property type="entry name" value="Peptidase_M23"/>
    <property type="match status" value="1"/>
</dbReference>
<dbReference type="Gene3D" id="2.70.70.10">
    <property type="entry name" value="Glucose Permease (Domain IIA)"/>
    <property type="match status" value="1"/>
</dbReference>
<gene>
    <name evidence="2" type="ORF">UFOPK1446_00322</name>
    <name evidence="3" type="ORF">UFOPK1939_00026</name>
</gene>
<dbReference type="EMBL" id="CAEZSO010000044">
    <property type="protein sequence ID" value="CAB4539287.1"/>
    <property type="molecule type" value="Genomic_DNA"/>
</dbReference>
<dbReference type="InterPro" id="IPR016047">
    <property type="entry name" value="M23ase_b-sheet_dom"/>
</dbReference>
<dbReference type="EMBL" id="CAEZVF010000002">
    <property type="protein sequence ID" value="CAB4613468.1"/>
    <property type="molecule type" value="Genomic_DNA"/>
</dbReference>
<dbReference type="SUPFAM" id="SSF51261">
    <property type="entry name" value="Duplicated hybrid motif"/>
    <property type="match status" value="1"/>
</dbReference>
<dbReference type="InterPro" id="IPR050570">
    <property type="entry name" value="Cell_wall_metabolism_enzyme"/>
</dbReference>
<protein>
    <submittedName>
        <fullName evidence="3">Unannotated protein</fullName>
    </submittedName>
</protein>